<evidence type="ECO:0000256" key="2">
    <source>
        <dbReference type="ARBA" id="ARBA00022801"/>
    </source>
</evidence>
<dbReference type="OMA" id="DFWIIIN"/>
<evidence type="ECO:0000256" key="1">
    <source>
        <dbReference type="ARBA" id="ARBA00022670"/>
    </source>
</evidence>
<evidence type="ECO:0000256" key="3">
    <source>
        <dbReference type="ARBA" id="ARBA00022825"/>
    </source>
</evidence>
<keyword evidence="2" id="KW-0378">Hydrolase</keyword>
<dbReference type="STRING" id="1168221.R7Z3F8"/>
<dbReference type="PROSITE" id="PS51695">
    <property type="entry name" value="SEDOLISIN"/>
    <property type="match status" value="1"/>
</dbReference>
<accession>R7Z3F8</accession>
<dbReference type="Gene3D" id="3.40.50.200">
    <property type="entry name" value="Peptidase S8/S53 domain"/>
    <property type="match status" value="1"/>
</dbReference>
<keyword evidence="4" id="KW-0479">Metal-binding</keyword>
<keyword evidence="4" id="KW-0106">Calcium</keyword>
<dbReference type="GO" id="GO:0006508">
    <property type="term" value="P:proteolysis"/>
    <property type="evidence" value="ECO:0007669"/>
    <property type="project" value="UniProtKB-KW"/>
</dbReference>
<gene>
    <name evidence="6" type="ORF">W97_07817</name>
</gene>
<dbReference type="InterPro" id="IPR050819">
    <property type="entry name" value="Tripeptidyl-peptidase_I"/>
</dbReference>
<dbReference type="InterPro" id="IPR030400">
    <property type="entry name" value="Sedolisin_dom"/>
</dbReference>
<dbReference type="eggNOG" id="ENOG502QR6D">
    <property type="taxonomic scope" value="Eukaryota"/>
</dbReference>
<dbReference type="SUPFAM" id="SSF52743">
    <property type="entry name" value="Subtilisin-like"/>
    <property type="match status" value="1"/>
</dbReference>
<dbReference type="GO" id="GO:0004252">
    <property type="term" value="F:serine-type endopeptidase activity"/>
    <property type="evidence" value="ECO:0007669"/>
    <property type="project" value="InterPro"/>
</dbReference>
<evidence type="ECO:0000256" key="4">
    <source>
        <dbReference type="PROSITE-ProRule" id="PRU01032"/>
    </source>
</evidence>
<evidence type="ECO:0000313" key="6">
    <source>
        <dbReference type="EMBL" id="EON68559.1"/>
    </source>
</evidence>
<dbReference type="RefSeq" id="XP_007783876.1">
    <property type="nucleotide sequence ID" value="XM_007785686.1"/>
</dbReference>
<keyword evidence="1" id="KW-0645">Protease</keyword>
<comment type="caution">
    <text evidence="4">Lacks conserved residue(s) required for the propagation of feature annotation.</text>
</comment>
<feature type="domain" description="Peptidase S53" evidence="5">
    <location>
        <begin position="1"/>
        <end position="126"/>
    </location>
</feature>
<dbReference type="Proteomes" id="UP000016924">
    <property type="component" value="Unassembled WGS sequence"/>
</dbReference>
<dbReference type="EMBL" id="JH767598">
    <property type="protein sequence ID" value="EON68559.1"/>
    <property type="molecule type" value="Genomic_DNA"/>
</dbReference>
<protein>
    <recommendedName>
        <fullName evidence="5">Peptidase S53 domain-containing protein</fullName>
    </recommendedName>
</protein>
<name>R7Z3F8_CONA1</name>
<evidence type="ECO:0000313" key="7">
    <source>
        <dbReference type="Proteomes" id="UP000016924"/>
    </source>
</evidence>
<dbReference type="OrthoDB" id="409122at2759"/>
<dbReference type="InterPro" id="IPR036852">
    <property type="entry name" value="Peptidase_S8/S53_dom_sf"/>
</dbReference>
<comment type="cofactor">
    <cofactor evidence="4">
        <name>Ca(2+)</name>
        <dbReference type="ChEBI" id="CHEBI:29108"/>
    </cofactor>
    <text evidence="4">Binds 1 Ca(2+) ion per subunit.</text>
</comment>
<dbReference type="PANTHER" id="PTHR14218:SF35">
    <property type="entry name" value="PEPTIDASE S53 DOMAIN-CONTAINING PROTEIN"/>
    <property type="match status" value="1"/>
</dbReference>
<dbReference type="InterPro" id="IPR023828">
    <property type="entry name" value="Peptidase_S8_Ser-AS"/>
</dbReference>
<feature type="binding site" evidence="4">
    <location>
        <position position="106"/>
    </location>
    <ligand>
        <name>Ca(2+)</name>
        <dbReference type="ChEBI" id="CHEBI:29108"/>
    </ligand>
</feature>
<keyword evidence="7" id="KW-1185">Reference proteome</keyword>
<dbReference type="GeneID" id="19905128"/>
<dbReference type="PROSITE" id="PS00138">
    <property type="entry name" value="SUBTILASE_SER"/>
    <property type="match status" value="1"/>
</dbReference>
<sequence length="135" mass="14343">MGRGFPDLAAQALSFPVVDQGVEVLVGGTSASAPVVAAIVGLLNSARLSANKPPLGFLNPWLYSEGYRALTDIVEGGSTGCMLNELGEPETPFVPYASCNATVGWDAVTGFGTPDFGKMLKLAMRREERRPWRRG</sequence>
<feature type="binding site" evidence="4">
    <location>
        <position position="104"/>
    </location>
    <ligand>
        <name>Ca(2+)</name>
        <dbReference type="ChEBI" id="CHEBI:29108"/>
    </ligand>
</feature>
<keyword evidence="3" id="KW-0720">Serine protease</keyword>
<dbReference type="HOGENOM" id="CLU_013783_0_1_1"/>
<dbReference type="PANTHER" id="PTHR14218">
    <property type="entry name" value="PROTEASE S8 TRIPEPTIDYL PEPTIDASE I CLN2"/>
    <property type="match status" value="1"/>
</dbReference>
<feature type="binding site" evidence="4">
    <location>
        <position position="72"/>
    </location>
    <ligand>
        <name>Ca(2+)</name>
        <dbReference type="ChEBI" id="CHEBI:29108"/>
    </ligand>
</feature>
<dbReference type="GO" id="GO:0008240">
    <property type="term" value="F:tripeptidyl-peptidase activity"/>
    <property type="evidence" value="ECO:0007669"/>
    <property type="project" value="TreeGrafter"/>
</dbReference>
<dbReference type="GO" id="GO:0046872">
    <property type="term" value="F:metal ion binding"/>
    <property type="evidence" value="ECO:0007669"/>
    <property type="project" value="UniProtKB-UniRule"/>
</dbReference>
<dbReference type="AlphaFoldDB" id="R7Z3F8"/>
<feature type="binding site" evidence="4">
    <location>
        <position position="73"/>
    </location>
    <ligand>
        <name>Ca(2+)</name>
        <dbReference type="ChEBI" id="CHEBI:29108"/>
    </ligand>
</feature>
<evidence type="ECO:0000259" key="5">
    <source>
        <dbReference type="PROSITE" id="PS51695"/>
    </source>
</evidence>
<reference evidence="7" key="1">
    <citation type="submission" date="2012-06" db="EMBL/GenBank/DDBJ databases">
        <title>The genome sequence of Coniosporium apollinis CBS 100218.</title>
        <authorList>
            <consortium name="The Broad Institute Genome Sequencing Platform"/>
            <person name="Cuomo C."/>
            <person name="Gorbushina A."/>
            <person name="Noack S."/>
            <person name="Walker B."/>
            <person name="Young S.K."/>
            <person name="Zeng Q."/>
            <person name="Gargeya S."/>
            <person name="Fitzgerald M."/>
            <person name="Haas B."/>
            <person name="Abouelleil A."/>
            <person name="Alvarado L."/>
            <person name="Arachchi H.M."/>
            <person name="Berlin A.M."/>
            <person name="Chapman S.B."/>
            <person name="Goldberg J."/>
            <person name="Griggs A."/>
            <person name="Gujja S."/>
            <person name="Hansen M."/>
            <person name="Howarth C."/>
            <person name="Imamovic A."/>
            <person name="Larimer J."/>
            <person name="McCowan C."/>
            <person name="Montmayeur A."/>
            <person name="Murphy C."/>
            <person name="Neiman D."/>
            <person name="Pearson M."/>
            <person name="Priest M."/>
            <person name="Roberts A."/>
            <person name="Saif S."/>
            <person name="Shea T."/>
            <person name="Sisk P."/>
            <person name="Sykes S."/>
            <person name="Wortman J."/>
            <person name="Nusbaum C."/>
            <person name="Birren B."/>
        </authorList>
    </citation>
    <scope>NUCLEOTIDE SEQUENCE [LARGE SCALE GENOMIC DNA]</scope>
    <source>
        <strain evidence="7">CBS 100218</strain>
    </source>
</reference>
<proteinExistence type="predicted"/>
<organism evidence="6 7">
    <name type="scientific">Coniosporium apollinis (strain CBS 100218)</name>
    <name type="common">Rock-inhabiting black yeast</name>
    <dbReference type="NCBI Taxonomy" id="1168221"/>
    <lineage>
        <taxon>Eukaryota</taxon>
        <taxon>Fungi</taxon>
        <taxon>Dikarya</taxon>
        <taxon>Ascomycota</taxon>
        <taxon>Pezizomycotina</taxon>
        <taxon>Dothideomycetes</taxon>
        <taxon>Dothideomycetes incertae sedis</taxon>
        <taxon>Coniosporium</taxon>
    </lineage>
</organism>